<dbReference type="InterPro" id="IPR016162">
    <property type="entry name" value="Ald_DH_N"/>
</dbReference>
<evidence type="ECO:0000313" key="5">
    <source>
        <dbReference type="Proteomes" id="UP000011645"/>
    </source>
</evidence>
<dbReference type="Gene3D" id="3.40.309.10">
    <property type="entry name" value="Aldehyde Dehydrogenase, Chain A, domain 2"/>
    <property type="match status" value="1"/>
</dbReference>
<dbReference type="InterPro" id="IPR016161">
    <property type="entry name" value="Ald_DH/histidinol_DH"/>
</dbReference>
<evidence type="ECO:0000313" key="3">
    <source>
        <dbReference type="EMBL" id="ELY41427.1"/>
    </source>
</evidence>
<reference evidence="3 5" key="2">
    <citation type="journal article" date="2014" name="PLoS Genet.">
        <title>Phylogenetically driven sequencing of extremely halophilic archaea reveals strategies for static and dynamic osmo-response.</title>
        <authorList>
            <person name="Becker E.A."/>
            <person name="Seitzer P.M."/>
            <person name="Tritt A."/>
            <person name="Larsen D."/>
            <person name="Krusor M."/>
            <person name="Yao A.I."/>
            <person name="Wu D."/>
            <person name="Madern D."/>
            <person name="Eisen J.A."/>
            <person name="Darling A.E."/>
            <person name="Facciotti M.T."/>
        </authorList>
    </citation>
    <scope>NUCLEOTIDE SEQUENCE [LARGE SCALE GENOMIC DNA]</scope>
    <source>
        <strain evidence="3">B3</strain>
        <strain evidence="5">DSM 18796 / CECT 7217 / JCM 14584 / KCTC 4019 / B3</strain>
    </source>
</reference>
<evidence type="ECO:0000259" key="1">
    <source>
        <dbReference type="Pfam" id="PF00171"/>
    </source>
</evidence>
<dbReference type="HOGENOM" id="CLU_005391_1_8_2"/>
<dbReference type="eggNOG" id="arCOG01252">
    <property type="taxonomic scope" value="Archaea"/>
</dbReference>
<dbReference type="InterPro" id="IPR015590">
    <property type="entry name" value="Aldehyde_DH_dom"/>
</dbReference>
<reference evidence="2 4" key="1">
    <citation type="journal article" date="2010" name="J. Bacteriol.">
        <title>Complete genome sequence of Halalkalicoccus jeotgali B3(T), an extremely halophilic archaeon.</title>
        <authorList>
            <person name="Roh S.W."/>
            <person name="Nam Y.D."/>
            <person name="Nam S.H."/>
            <person name="Choi S.H."/>
            <person name="Park H.S."/>
            <person name="Bae J.W."/>
        </authorList>
    </citation>
    <scope>NUCLEOTIDE SEQUENCE [LARGE SCALE GENOMIC DNA]</scope>
    <source>
        <strain evidence="2">B3</strain>
        <strain evidence="4">DSM 18796 / CECT 7217 / JCM 14584 / KCTC 4019 / B3</strain>
        <plasmid evidence="4">1</plasmid>
    </source>
</reference>
<dbReference type="SUPFAM" id="SSF53720">
    <property type="entry name" value="ALDH-like"/>
    <property type="match status" value="1"/>
</dbReference>
<dbReference type="KEGG" id="hje:HacjB3_15586"/>
<gene>
    <name evidence="2" type="ordered locus">HacjB3_15586</name>
    <name evidence="3" type="ORF">C497_01665</name>
</gene>
<proteinExistence type="predicted"/>
<sequence>MFTDVTNDMTITRAEIFGPVLSMIEFADHEVAIEIANDSPYGLMAGIWTMDLKTAHSVADHLDYGMVSVNEFPVTQPQTPFGGFKQSGLGREQGTEAIHEYTQTKNVNVNLE</sequence>
<geneLocation type="plasmid" evidence="2 4">
    <name>1</name>
</geneLocation>
<dbReference type="Pfam" id="PF00171">
    <property type="entry name" value="Aldedh"/>
    <property type="match status" value="1"/>
</dbReference>
<dbReference type="EMBL" id="CP002063">
    <property type="protein sequence ID" value="ADJ16477.1"/>
    <property type="molecule type" value="Genomic_DNA"/>
</dbReference>
<dbReference type="Proteomes" id="UP000011645">
    <property type="component" value="Unassembled WGS sequence"/>
</dbReference>
<organism evidence="2 4">
    <name type="scientific">Halalkalicoccus jeotgali (strain DSM 18796 / CECT 7217 / JCM 14584 / KCTC 4019 / B3)</name>
    <dbReference type="NCBI Taxonomy" id="795797"/>
    <lineage>
        <taxon>Archaea</taxon>
        <taxon>Methanobacteriati</taxon>
        <taxon>Methanobacteriota</taxon>
        <taxon>Stenosarchaea group</taxon>
        <taxon>Halobacteria</taxon>
        <taxon>Halobacteriales</taxon>
        <taxon>Halococcaceae</taxon>
        <taxon>Halalkalicoccus</taxon>
    </lineage>
</organism>
<evidence type="ECO:0000313" key="2">
    <source>
        <dbReference type="EMBL" id="ADJ16477.1"/>
    </source>
</evidence>
<dbReference type="Gene3D" id="3.40.605.10">
    <property type="entry name" value="Aldehyde Dehydrogenase, Chain A, domain 1"/>
    <property type="match status" value="1"/>
</dbReference>
<protein>
    <submittedName>
        <fullName evidence="2">Aldehyde Dehydrogenase</fullName>
    </submittedName>
</protein>
<dbReference type="PATRIC" id="fig|795797.18.peg.3094"/>
<keyword evidence="2" id="KW-0614">Plasmid</keyword>
<evidence type="ECO:0000313" key="4">
    <source>
        <dbReference type="Proteomes" id="UP000000390"/>
    </source>
</evidence>
<dbReference type="EMBL" id="AOHV01000005">
    <property type="protein sequence ID" value="ELY41427.1"/>
    <property type="molecule type" value="Genomic_DNA"/>
</dbReference>
<dbReference type="FunFam" id="3.40.605.10:FF:000026">
    <property type="entry name" value="Aldehyde dehydrogenase, putative"/>
    <property type="match status" value="1"/>
</dbReference>
<dbReference type="Proteomes" id="UP000000390">
    <property type="component" value="Plasmid 1"/>
</dbReference>
<accession>D8JB24</accession>
<dbReference type="GO" id="GO:0016620">
    <property type="term" value="F:oxidoreductase activity, acting on the aldehyde or oxo group of donors, NAD or NADP as acceptor"/>
    <property type="evidence" value="ECO:0007669"/>
    <property type="project" value="InterPro"/>
</dbReference>
<dbReference type="InterPro" id="IPR016163">
    <property type="entry name" value="Ald_DH_C"/>
</dbReference>
<dbReference type="AlphaFoldDB" id="D8JB24"/>
<feature type="domain" description="Aldehyde dehydrogenase" evidence="1">
    <location>
        <begin position="1"/>
        <end position="107"/>
    </location>
</feature>
<keyword evidence="5" id="KW-1185">Reference proteome</keyword>
<name>D8JB24_HALJB</name>
<dbReference type="PANTHER" id="PTHR11699">
    <property type="entry name" value="ALDEHYDE DEHYDROGENASE-RELATED"/>
    <property type="match status" value="1"/>
</dbReference>